<keyword evidence="1" id="KW-0732">Signal</keyword>
<evidence type="ECO:0000256" key="1">
    <source>
        <dbReference type="SAM" id="SignalP"/>
    </source>
</evidence>
<gene>
    <name evidence="2" type="ORF">BZG02_07080</name>
</gene>
<comment type="caution">
    <text evidence="2">The sequence shown here is derived from an EMBL/GenBank/DDBJ whole genome shotgun (WGS) entry which is preliminary data.</text>
</comment>
<sequence>MKIKNLFAVAVLALFSTGCGSSVFYQVYNVKPVNVDTTNSNSLKFEDENCVVNYNLWGEYGNMNFRFYNKTDKNIYLDMSESFFIINNEAHDYFQNRVYSESSSQGVAAKKTLAVSETSSVLSQISQQTLVASGTAAISKGYSVSTSEQRIVCIPAKTSKLFSEFKINSTILRDCDLLRFPKRKEITPKAYDISDSPLVFSNRFLYTIGNSTEAVSLENKFYVSEIANYPQEEMFDMDYEEFCGEKSFAKRSYNKYVSSKSFYIQYSKGIETWKH</sequence>
<evidence type="ECO:0000313" key="2">
    <source>
        <dbReference type="EMBL" id="PKQ63784.1"/>
    </source>
</evidence>
<evidence type="ECO:0000313" key="3">
    <source>
        <dbReference type="Proteomes" id="UP000233535"/>
    </source>
</evidence>
<dbReference type="PROSITE" id="PS51257">
    <property type="entry name" value="PROKAR_LIPOPROTEIN"/>
    <property type="match status" value="1"/>
</dbReference>
<organism evidence="2 3">
    <name type="scientific">Labilibaculum filiforme</name>
    <dbReference type="NCBI Taxonomy" id="1940526"/>
    <lineage>
        <taxon>Bacteria</taxon>
        <taxon>Pseudomonadati</taxon>
        <taxon>Bacteroidota</taxon>
        <taxon>Bacteroidia</taxon>
        <taxon>Marinilabiliales</taxon>
        <taxon>Marinifilaceae</taxon>
        <taxon>Labilibaculum</taxon>
    </lineage>
</organism>
<name>A0A2N3I0F5_9BACT</name>
<dbReference type="AlphaFoldDB" id="A0A2N3I0F5"/>
<protein>
    <submittedName>
        <fullName evidence="2">Uncharacterized protein</fullName>
    </submittedName>
</protein>
<accession>A0A2N3I0F5</accession>
<keyword evidence="3" id="KW-1185">Reference proteome</keyword>
<reference evidence="2 3" key="1">
    <citation type="journal article" date="2017" name="Front. Microbiol.">
        <title>Labilibaculum manganireducens gen. nov., sp. nov. and Labilibaculum filiforme sp. nov., Novel Bacteroidetes Isolated from Subsurface Sediments of the Baltic Sea.</title>
        <authorList>
            <person name="Vandieken V."/>
            <person name="Marshall I.P."/>
            <person name="Niemann H."/>
            <person name="Engelen B."/>
            <person name="Cypionka H."/>
        </authorList>
    </citation>
    <scope>NUCLEOTIDE SEQUENCE [LARGE SCALE GENOMIC DNA]</scope>
    <source>
        <strain evidence="2 3">59.16B</strain>
    </source>
</reference>
<dbReference type="EMBL" id="MVDD01000004">
    <property type="protein sequence ID" value="PKQ63784.1"/>
    <property type="molecule type" value="Genomic_DNA"/>
</dbReference>
<dbReference type="OrthoDB" id="1093087at2"/>
<feature type="chain" id="PRO_5014736133" evidence="1">
    <location>
        <begin position="22"/>
        <end position="275"/>
    </location>
</feature>
<proteinExistence type="predicted"/>
<dbReference type="RefSeq" id="WP_101260726.1">
    <property type="nucleotide sequence ID" value="NZ_MVDD01000004.1"/>
</dbReference>
<feature type="signal peptide" evidence="1">
    <location>
        <begin position="1"/>
        <end position="21"/>
    </location>
</feature>
<dbReference type="Proteomes" id="UP000233535">
    <property type="component" value="Unassembled WGS sequence"/>
</dbReference>